<evidence type="ECO:0000313" key="5">
    <source>
        <dbReference type="EMBL" id="BBI33677.1"/>
    </source>
</evidence>
<comment type="catalytic activity">
    <reaction evidence="3">
        <text>3',5'-cyclic UMP + H2O = UMP + H(+)</text>
        <dbReference type="Rhea" id="RHEA:70575"/>
        <dbReference type="ChEBI" id="CHEBI:15377"/>
        <dbReference type="ChEBI" id="CHEBI:15378"/>
        <dbReference type="ChEBI" id="CHEBI:57865"/>
        <dbReference type="ChEBI" id="CHEBI:184387"/>
    </reaction>
    <physiologicalReaction direction="left-to-right" evidence="3">
        <dbReference type="Rhea" id="RHEA:70576"/>
    </physiologicalReaction>
</comment>
<keyword evidence="5" id="KW-0378">Hydrolase</keyword>
<gene>
    <name evidence="5" type="ORF">KCTCHS21_30760</name>
</gene>
<dbReference type="OrthoDB" id="9800940at2"/>
<dbReference type="Gene3D" id="3.60.15.10">
    <property type="entry name" value="Ribonuclease Z/Hydroxyacylglutathione hydrolase-like"/>
    <property type="match status" value="1"/>
</dbReference>
<organism evidence="5 6">
    <name type="scientific">Cohnella abietis</name>
    <dbReference type="NCBI Taxonomy" id="2507935"/>
    <lineage>
        <taxon>Bacteria</taxon>
        <taxon>Bacillati</taxon>
        <taxon>Bacillota</taxon>
        <taxon>Bacilli</taxon>
        <taxon>Bacillales</taxon>
        <taxon>Paenibacillaceae</taxon>
        <taxon>Cohnella</taxon>
    </lineage>
</organism>
<dbReference type="AlphaFoldDB" id="A0A3T1D6G6"/>
<dbReference type="PANTHER" id="PTHR42663">
    <property type="entry name" value="HYDROLASE C777.06C-RELATED-RELATED"/>
    <property type="match status" value="1"/>
</dbReference>
<dbReference type="Pfam" id="PF12706">
    <property type="entry name" value="Lactamase_B_2"/>
    <property type="match status" value="1"/>
</dbReference>
<dbReference type="SMART" id="SM00849">
    <property type="entry name" value="Lactamase_B"/>
    <property type="match status" value="1"/>
</dbReference>
<proteinExistence type="predicted"/>
<evidence type="ECO:0000256" key="1">
    <source>
        <dbReference type="ARBA" id="ARBA00034221"/>
    </source>
</evidence>
<evidence type="ECO:0000256" key="3">
    <source>
        <dbReference type="ARBA" id="ARBA00048505"/>
    </source>
</evidence>
<dbReference type="KEGG" id="cohn:KCTCHS21_30760"/>
<dbReference type="Proteomes" id="UP000289856">
    <property type="component" value="Chromosome"/>
</dbReference>
<feature type="domain" description="Metallo-beta-lactamase" evidence="4">
    <location>
        <begin position="36"/>
        <end position="229"/>
    </location>
</feature>
<comment type="catalytic activity">
    <reaction evidence="1">
        <text>3',5'-cyclic CMP + H2O = CMP + H(+)</text>
        <dbReference type="Rhea" id="RHEA:72675"/>
        <dbReference type="ChEBI" id="CHEBI:15377"/>
        <dbReference type="ChEBI" id="CHEBI:15378"/>
        <dbReference type="ChEBI" id="CHEBI:58003"/>
        <dbReference type="ChEBI" id="CHEBI:60377"/>
    </reaction>
    <physiologicalReaction direction="left-to-right" evidence="1">
        <dbReference type="Rhea" id="RHEA:72676"/>
    </physiologicalReaction>
</comment>
<dbReference type="PANTHER" id="PTHR42663:SF6">
    <property type="entry name" value="HYDROLASE C777.06C-RELATED"/>
    <property type="match status" value="1"/>
</dbReference>
<dbReference type="EMBL" id="AP019400">
    <property type="protein sequence ID" value="BBI33677.1"/>
    <property type="molecule type" value="Genomic_DNA"/>
</dbReference>
<dbReference type="CDD" id="cd16279">
    <property type="entry name" value="metallo-hydrolase-like_MBL-fold"/>
    <property type="match status" value="1"/>
</dbReference>
<evidence type="ECO:0000256" key="2">
    <source>
        <dbReference type="ARBA" id="ARBA00034301"/>
    </source>
</evidence>
<reference evidence="5 6" key="1">
    <citation type="submission" date="2019-01" db="EMBL/GenBank/DDBJ databases">
        <title>Complete genome sequence of Cohnella hallensis HS21 isolated from Korean fir (Abies koreana) rhizospheric soil.</title>
        <authorList>
            <person name="Jiang L."/>
            <person name="Kang S.W."/>
            <person name="Kim S."/>
            <person name="Jung J."/>
            <person name="Kim C.Y."/>
            <person name="Kim D.H."/>
            <person name="Kim S.W."/>
            <person name="Lee J."/>
        </authorList>
    </citation>
    <scope>NUCLEOTIDE SEQUENCE [LARGE SCALE GENOMIC DNA]</scope>
    <source>
        <strain evidence="5 6">HS21</strain>
    </source>
</reference>
<dbReference type="InterPro" id="IPR001279">
    <property type="entry name" value="Metallo-B-lactamas"/>
</dbReference>
<dbReference type="GO" id="GO:0016787">
    <property type="term" value="F:hydrolase activity"/>
    <property type="evidence" value="ECO:0007669"/>
    <property type="project" value="UniProtKB-KW"/>
</dbReference>
<sequence length="257" mass="28955">MRITFLGNGDSMGTPRVYCNCSVCEEARTSGGNIRLRSSLWLEEEGQPPLLLDCGPDWRAQMELLGIRQCQLGLMTHAHFDHIGGLTEWADACRWRLETADIHAPRDVLNDIRARFPWIERQLTMIPNDDGMSYGSWRITPWKVNHGKNGFSYAYLFENEVTGVKWAYCSDSISLTDGQKAPLAGLALMVLGTSYVEEQYPMDTRSVYDMKEGLQLADEVKPNSVIFTHLSHDVDVNTDYSLPAHVKLASTGMQVHI</sequence>
<protein>
    <submittedName>
        <fullName evidence="5">Hydrolase</fullName>
    </submittedName>
</protein>
<keyword evidence="6" id="KW-1185">Reference proteome</keyword>
<comment type="function">
    <text evidence="2">Counteracts the endogenous Pycsar antiviral defense system. Phosphodiesterase that enables metal-dependent hydrolysis of host cyclic nucleotide Pycsar defense signals such as cCMP and cUMP.</text>
</comment>
<evidence type="ECO:0000259" key="4">
    <source>
        <dbReference type="SMART" id="SM00849"/>
    </source>
</evidence>
<dbReference type="RefSeq" id="WP_130609758.1">
    <property type="nucleotide sequence ID" value="NZ_AP019400.1"/>
</dbReference>
<accession>A0A3T1D6G6</accession>
<name>A0A3T1D6G6_9BACL</name>
<evidence type="ECO:0000313" key="6">
    <source>
        <dbReference type="Proteomes" id="UP000289856"/>
    </source>
</evidence>
<dbReference type="SUPFAM" id="SSF56281">
    <property type="entry name" value="Metallo-hydrolase/oxidoreductase"/>
    <property type="match status" value="1"/>
</dbReference>
<dbReference type="InterPro" id="IPR036866">
    <property type="entry name" value="RibonucZ/Hydroxyglut_hydro"/>
</dbReference>